<dbReference type="AlphaFoldDB" id="A0A1Y2I1A9"/>
<evidence type="ECO:0000313" key="1">
    <source>
        <dbReference type="EMBL" id="ORZ40647.1"/>
    </source>
</evidence>
<reference evidence="1 2" key="1">
    <citation type="submission" date="2016-07" db="EMBL/GenBank/DDBJ databases">
        <title>Pervasive Adenine N6-methylation of Active Genes in Fungi.</title>
        <authorList>
            <consortium name="DOE Joint Genome Institute"/>
            <person name="Mondo S.J."/>
            <person name="Dannebaum R.O."/>
            <person name="Kuo R.C."/>
            <person name="Labutti K."/>
            <person name="Haridas S."/>
            <person name="Kuo A."/>
            <person name="Salamov A."/>
            <person name="Ahrendt S.R."/>
            <person name="Lipzen A."/>
            <person name="Sullivan W."/>
            <person name="Andreopoulos W.B."/>
            <person name="Clum A."/>
            <person name="Lindquist E."/>
            <person name="Daum C."/>
            <person name="Ramamoorthy G.K."/>
            <person name="Gryganskyi A."/>
            <person name="Culley D."/>
            <person name="Magnuson J.K."/>
            <person name="James T.Y."/>
            <person name="O'Malley M.A."/>
            <person name="Stajich J.E."/>
            <person name="Spatafora J.W."/>
            <person name="Visel A."/>
            <person name="Grigoriev I.V."/>
        </authorList>
    </citation>
    <scope>NUCLEOTIDE SEQUENCE [LARGE SCALE GENOMIC DNA]</scope>
    <source>
        <strain evidence="1 2">PL171</strain>
    </source>
</reference>
<comment type="caution">
    <text evidence="1">The sequence shown here is derived from an EMBL/GenBank/DDBJ whole genome shotgun (WGS) entry which is preliminary data.</text>
</comment>
<dbReference type="EMBL" id="MCFL01000002">
    <property type="protein sequence ID" value="ORZ40647.1"/>
    <property type="molecule type" value="Genomic_DNA"/>
</dbReference>
<dbReference type="Proteomes" id="UP000193411">
    <property type="component" value="Unassembled WGS sequence"/>
</dbReference>
<organism evidence="1 2">
    <name type="scientific">Catenaria anguillulae PL171</name>
    <dbReference type="NCBI Taxonomy" id="765915"/>
    <lineage>
        <taxon>Eukaryota</taxon>
        <taxon>Fungi</taxon>
        <taxon>Fungi incertae sedis</taxon>
        <taxon>Blastocladiomycota</taxon>
        <taxon>Blastocladiomycetes</taxon>
        <taxon>Blastocladiales</taxon>
        <taxon>Catenariaceae</taxon>
        <taxon>Catenaria</taxon>
    </lineage>
</organism>
<gene>
    <name evidence="1" type="ORF">BCR44DRAFT_1097708</name>
</gene>
<evidence type="ECO:0000313" key="2">
    <source>
        <dbReference type="Proteomes" id="UP000193411"/>
    </source>
</evidence>
<protein>
    <submittedName>
        <fullName evidence="1">Uncharacterized protein</fullName>
    </submittedName>
</protein>
<proteinExistence type="predicted"/>
<sequence>MNPSNATKAGVAGADVIEPSAETDSQCSQALVTAEVALTQFDRQLDRIALKSKPKSLSAMMVAAGKVIVLHSSAVIECLRSISPDPQCKLANKLNKAILDLHDAANYSINLKPFTHIIHPQICFSPVQSAQHTLSHLFSDILTSSPPAVAESLISSAVLASSLSDVFIRHFDSLKQLHEQDFRSVIEILPQDIPETIPALERAMSGSIRRNFLSESVAKAYGAFLQSARAELAGLGQPSGHSGNPAQDVCHLTVSS</sequence>
<name>A0A1Y2I1A9_9FUNG</name>
<accession>A0A1Y2I1A9</accession>
<keyword evidence="2" id="KW-1185">Reference proteome</keyword>